<dbReference type="PANTHER" id="PTHR21139">
    <property type="entry name" value="TRIOSEPHOSPHATE ISOMERASE"/>
    <property type="match status" value="1"/>
</dbReference>
<dbReference type="PROSITE" id="PS51440">
    <property type="entry name" value="TIM_2"/>
    <property type="match status" value="1"/>
</dbReference>
<dbReference type="PANTHER" id="PTHR21139:SF42">
    <property type="entry name" value="TRIOSEPHOSPHATE ISOMERASE"/>
    <property type="match status" value="1"/>
</dbReference>
<sequence length="228" mass="25737">MKIYANLKCNHSRKSFENYAEILDQDLKSSFNTHEIVVFPPSSAFSELKFSFRQGAQNFYPTLNGNFTGEIGLEMLEEFDIKDVIIGHSERRILGENDEFLKHKFDFAKEKGLNIIFCIGESDVVYMNGSSKEFLKSQLKELDLEYKNLTIAYEPIWAIGSGKSASPEYIDEILDFLRTLSSAPLLYGGSVNLGNIAEISSIKNCNGVLVGSASFEVENFIKLIREIE</sequence>
<name>A0A7M1LGC0_9BACT</name>
<comment type="catalytic activity">
    <reaction evidence="3">
        <text>D-glyceraldehyde 3-phosphate = dihydroxyacetone phosphate</text>
        <dbReference type="Rhea" id="RHEA:18585"/>
        <dbReference type="ChEBI" id="CHEBI:57642"/>
        <dbReference type="ChEBI" id="CHEBI:59776"/>
        <dbReference type="EC" id="5.3.1.1"/>
    </reaction>
</comment>
<evidence type="ECO:0000256" key="2">
    <source>
        <dbReference type="ARBA" id="ARBA00023235"/>
    </source>
</evidence>
<dbReference type="CDD" id="cd00311">
    <property type="entry name" value="TIM"/>
    <property type="match status" value="1"/>
</dbReference>
<dbReference type="Pfam" id="PF00121">
    <property type="entry name" value="TIM"/>
    <property type="match status" value="1"/>
</dbReference>
<reference evidence="4 5" key="1">
    <citation type="submission" date="2020-10" db="EMBL/GenBank/DDBJ databases">
        <title>Campylobacter and Helicobacter PacBio genomes.</title>
        <authorList>
            <person name="Lane C."/>
        </authorList>
    </citation>
    <scope>NUCLEOTIDE SEQUENCE [LARGE SCALE GENOMIC DNA]</scope>
    <source>
        <strain evidence="4 5">2016D-0077</strain>
    </source>
</reference>
<dbReference type="InterPro" id="IPR035990">
    <property type="entry name" value="TIM_sf"/>
</dbReference>
<dbReference type="UniPathway" id="UPA00138"/>
<evidence type="ECO:0000313" key="4">
    <source>
        <dbReference type="EMBL" id="QOQ87639.1"/>
    </source>
</evidence>
<keyword evidence="5" id="KW-1185">Reference proteome</keyword>
<keyword evidence="3" id="KW-0312">Gluconeogenesis</keyword>
<dbReference type="EC" id="5.3.1.1" evidence="3"/>
<dbReference type="GO" id="GO:0019563">
    <property type="term" value="P:glycerol catabolic process"/>
    <property type="evidence" value="ECO:0007669"/>
    <property type="project" value="TreeGrafter"/>
</dbReference>
<protein>
    <recommendedName>
        <fullName evidence="3">Triosephosphate isomerase</fullName>
        <ecNumber evidence="3">5.3.1.1</ecNumber>
    </recommendedName>
</protein>
<dbReference type="SUPFAM" id="SSF51351">
    <property type="entry name" value="Triosephosphate isomerase (TIM)"/>
    <property type="match status" value="1"/>
</dbReference>
<dbReference type="InterPro" id="IPR020861">
    <property type="entry name" value="Triosephosphate_isomerase_AS"/>
</dbReference>
<comment type="pathway">
    <text evidence="3">Carbohydrate degradation; glycolysis; D-glyceraldehyde 3-phosphate from glycerone phosphate: step 1/1.</text>
</comment>
<dbReference type="PROSITE" id="PS00171">
    <property type="entry name" value="TIM_1"/>
    <property type="match status" value="1"/>
</dbReference>
<dbReference type="GO" id="GO:0004807">
    <property type="term" value="F:triose-phosphate isomerase activity"/>
    <property type="evidence" value="ECO:0007669"/>
    <property type="project" value="UniProtKB-EC"/>
</dbReference>
<evidence type="ECO:0000256" key="3">
    <source>
        <dbReference type="RuleBase" id="RU363013"/>
    </source>
</evidence>
<dbReference type="Proteomes" id="UP000594749">
    <property type="component" value="Chromosome"/>
</dbReference>
<dbReference type="AlphaFoldDB" id="A0A7M1LGC0"/>
<dbReference type="GO" id="GO:0046166">
    <property type="term" value="P:glyceraldehyde-3-phosphate biosynthetic process"/>
    <property type="evidence" value="ECO:0007669"/>
    <property type="project" value="TreeGrafter"/>
</dbReference>
<proteinExistence type="inferred from homology"/>
<keyword evidence="3" id="KW-0963">Cytoplasm</keyword>
<gene>
    <name evidence="4" type="ORF">IMC76_02170</name>
</gene>
<keyword evidence="3" id="KW-0324">Glycolysis</keyword>
<accession>A0A7M1LGC0</accession>
<dbReference type="UniPathway" id="UPA00109">
    <property type="reaction ID" value="UER00189"/>
</dbReference>
<dbReference type="GO" id="GO:0006096">
    <property type="term" value="P:glycolytic process"/>
    <property type="evidence" value="ECO:0007669"/>
    <property type="project" value="UniProtKB-UniPathway"/>
</dbReference>
<dbReference type="OrthoDB" id="9809429at2"/>
<comment type="subcellular location">
    <subcellularLocation>
        <location evidence="3">Cytoplasm</location>
    </subcellularLocation>
</comment>
<comment type="subunit">
    <text evidence="3">Homodimer.</text>
</comment>
<dbReference type="EMBL" id="CP063078">
    <property type="protein sequence ID" value="QOQ87639.1"/>
    <property type="molecule type" value="Genomic_DNA"/>
</dbReference>
<dbReference type="InterPro" id="IPR013785">
    <property type="entry name" value="Aldolase_TIM"/>
</dbReference>
<organism evidence="4 5">
    <name type="scientific">Campylobacter corcagiensis</name>
    <dbReference type="NCBI Taxonomy" id="1448857"/>
    <lineage>
        <taxon>Bacteria</taxon>
        <taxon>Pseudomonadati</taxon>
        <taxon>Campylobacterota</taxon>
        <taxon>Epsilonproteobacteria</taxon>
        <taxon>Campylobacterales</taxon>
        <taxon>Campylobacteraceae</taxon>
        <taxon>Campylobacter</taxon>
    </lineage>
</organism>
<evidence type="ECO:0000313" key="5">
    <source>
        <dbReference type="Proteomes" id="UP000594749"/>
    </source>
</evidence>
<dbReference type="NCBIfam" id="NF000728">
    <property type="entry name" value="PRK00042.3-2"/>
    <property type="match status" value="1"/>
</dbReference>
<dbReference type="InterPro" id="IPR000652">
    <property type="entry name" value="Triosephosphate_isomerase"/>
</dbReference>
<dbReference type="RefSeq" id="WP_025802712.1">
    <property type="nucleotide sequence ID" value="NZ_CP053842.1"/>
</dbReference>
<dbReference type="GO" id="GO:0005829">
    <property type="term" value="C:cytosol"/>
    <property type="evidence" value="ECO:0007669"/>
    <property type="project" value="TreeGrafter"/>
</dbReference>
<comment type="pathway">
    <text evidence="3">Carbohydrate biosynthesis; gluconeogenesis.</text>
</comment>
<keyword evidence="2 3" id="KW-0413">Isomerase</keyword>
<dbReference type="Gene3D" id="3.20.20.70">
    <property type="entry name" value="Aldolase class I"/>
    <property type="match status" value="1"/>
</dbReference>
<dbReference type="GO" id="GO:0006094">
    <property type="term" value="P:gluconeogenesis"/>
    <property type="evidence" value="ECO:0007669"/>
    <property type="project" value="UniProtKB-UniPathway"/>
</dbReference>
<comment type="similarity">
    <text evidence="1 3">Belongs to the triosephosphate isomerase family.</text>
</comment>
<evidence type="ECO:0000256" key="1">
    <source>
        <dbReference type="ARBA" id="ARBA00007422"/>
    </source>
</evidence>